<dbReference type="SUPFAM" id="SSF143422">
    <property type="entry name" value="Transposase IS200-like"/>
    <property type="match status" value="1"/>
</dbReference>
<dbReference type="RefSeq" id="WP_145365701.1">
    <property type="nucleotide sequence ID" value="NZ_CP036268.1"/>
</dbReference>
<name>A0A517R6R2_9PLAN</name>
<dbReference type="GO" id="GO:0004803">
    <property type="term" value="F:transposase activity"/>
    <property type="evidence" value="ECO:0007669"/>
    <property type="project" value="InterPro"/>
</dbReference>
<dbReference type="InterPro" id="IPR036515">
    <property type="entry name" value="Transposase_17_sf"/>
</dbReference>
<gene>
    <name evidence="1" type="ORF">Pan189_39790</name>
</gene>
<evidence type="ECO:0000313" key="1">
    <source>
        <dbReference type="EMBL" id="QDT39570.1"/>
    </source>
</evidence>
<keyword evidence="2" id="KW-1185">Reference proteome</keyword>
<evidence type="ECO:0008006" key="3">
    <source>
        <dbReference type="Google" id="ProtNLM"/>
    </source>
</evidence>
<dbReference type="AlphaFoldDB" id="A0A517R6R2"/>
<sequence>MTGKWWLVTWSTYGTWLPGDPRGFQTWRKREYVPPPERYAKHNEKTYEARRYEDLHYSAEQMMAAEPVYLEENEQQIVVAAVYDESSSMELQPSVIAVMSDHTHLLAKFGSLEIRKAVGRLKAAATRQLHSLGMTSGRAWSRCCHMKSKPTEREYLNAVAYVKKHEEQGATVFDWKSPFE</sequence>
<accession>A0A517R6R2</accession>
<dbReference type="Gene3D" id="3.30.70.1290">
    <property type="entry name" value="Transposase IS200-like"/>
    <property type="match status" value="1"/>
</dbReference>
<dbReference type="Proteomes" id="UP000317318">
    <property type="component" value="Chromosome"/>
</dbReference>
<reference evidence="1 2" key="1">
    <citation type="submission" date="2019-02" db="EMBL/GenBank/DDBJ databases">
        <title>Deep-cultivation of Planctomycetes and their phenomic and genomic characterization uncovers novel biology.</title>
        <authorList>
            <person name="Wiegand S."/>
            <person name="Jogler M."/>
            <person name="Boedeker C."/>
            <person name="Pinto D."/>
            <person name="Vollmers J."/>
            <person name="Rivas-Marin E."/>
            <person name="Kohn T."/>
            <person name="Peeters S.H."/>
            <person name="Heuer A."/>
            <person name="Rast P."/>
            <person name="Oberbeckmann S."/>
            <person name="Bunk B."/>
            <person name="Jeske O."/>
            <person name="Meyerdierks A."/>
            <person name="Storesund J.E."/>
            <person name="Kallscheuer N."/>
            <person name="Luecker S."/>
            <person name="Lage O.M."/>
            <person name="Pohl T."/>
            <person name="Merkel B.J."/>
            <person name="Hornburger P."/>
            <person name="Mueller R.-W."/>
            <person name="Bruemmer F."/>
            <person name="Labrenz M."/>
            <person name="Spormann A.M."/>
            <person name="Op den Camp H."/>
            <person name="Overmann J."/>
            <person name="Amann R."/>
            <person name="Jetten M.S.M."/>
            <person name="Mascher T."/>
            <person name="Medema M.H."/>
            <person name="Devos D.P."/>
            <person name="Kaster A.-K."/>
            <person name="Ovreas L."/>
            <person name="Rohde M."/>
            <person name="Galperin M.Y."/>
            <person name="Jogler C."/>
        </authorList>
    </citation>
    <scope>NUCLEOTIDE SEQUENCE [LARGE SCALE GENOMIC DNA]</scope>
    <source>
        <strain evidence="1 2">Pan189</strain>
    </source>
</reference>
<dbReference type="GO" id="GO:0003677">
    <property type="term" value="F:DNA binding"/>
    <property type="evidence" value="ECO:0007669"/>
    <property type="project" value="InterPro"/>
</dbReference>
<proteinExistence type="predicted"/>
<dbReference type="GO" id="GO:0006313">
    <property type="term" value="P:DNA transposition"/>
    <property type="evidence" value="ECO:0007669"/>
    <property type="project" value="InterPro"/>
</dbReference>
<protein>
    <recommendedName>
        <fullName evidence="3">Transposase IS200 like protein</fullName>
    </recommendedName>
</protein>
<dbReference type="OrthoDB" id="273704at2"/>
<organism evidence="1 2">
    <name type="scientific">Stratiformator vulcanicus</name>
    <dbReference type="NCBI Taxonomy" id="2527980"/>
    <lineage>
        <taxon>Bacteria</taxon>
        <taxon>Pseudomonadati</taxon>
        <taxon>Planctomycetota</taxon>
        <taxon>Planctomycetia</taxon>
        <taxon>Planctomycetales</taxon>
        <taxon>Planctomycetaceae</taxon>
        <taxon>Stratiformator</taxon>
    </lineage>
</organism>
<dbReference type="EMBL" id="CP036268">
    <property type="protein sequence ID" value="QDT39570.1"/>
    <property type="molecule type" value="Genomic_DNA"/>
</dbReference>
<dbReference type="KEGG" id="svp:Pan189_39790"/>
<evidence type="ECO:0000313" key="2">
    <source>
        <dbReference type="Proteomes" id="UP000317318"/>
    </source>
</evidence>